<feature type="domain" description="BTB" evidence="1">
    <location>
        <begin position="6"/>
        <end position="71"/>
    </location>
</feature>
<proteinExistence type="predicted"/>
<dbReference type="EMBL" id="MU004312">
    <property type="protein sequence ID" value="KAF2658828.1"/>
    <property type="molecule type" value="Genomic_DNA"/>
</dbReference>
<evidence type="ECO:0000313" key="2">
    <source>
        <dbReference type="EMBL" id="KAF2658828.1"/>
    </source>
</evidence>
<dbReference type="Proteomes" id="UP000799324">
    <property type="component" value="Unassembled WGS sequence"/>
</dbReference>
<dbReference type="InterPro" id="IPR011333">
    <property type="entry name" value="SKP1/BTB/POZ_sf"/>
</dbReference>
<dbReference type="InterPro" id="IPR000210">
    <property type="entry name" value="BTB/POZ_dom"/>
</dbReference>
<accession>A0A6A6TIS9</accession>
<organism evidence="2 3">
    <name type="scientific">Lophiostoma macrostomum CBS 122681</name>
    <dbReference type="NCBI Taxonomy" id="1314788"/>
    <lineage>
        <taxon>Eukaryota</taxon>
        <taxon>Fungi</taxon>
        <taxon>Dikarya</taxon>
        <taxon>Ascomycota</taxon>
        <taxon>Pezizomycotina</taxon>
        <taxon>Dothideomycetes</taxon>
        <taxon>Pleosporomycetidae</taxon>
        <taxon>Pleosporales</taxon>
        <taxon>Lophiostomataceae</taxon>
        <taxon>Lophiostoma</taxon>
    </lineage>
</organism>
<dbReference type="PANTHER" id="PTHR14499">
    <property type="entry name" value="POTASSIUM CHANNEL TETRAMERIZATION DOMAIN-CONTAINING"/>
    <property type="match status" value="1"/>
</dbReference>
<protein>
    <recommendedName>
        <fullName evidence="1">BTB domain-containing protein</fullName>
    </recommendedName>
</protein>
<sequence length="222" mass="25834">MSKTPDVIVLDVGGTKYKALRSTLTATSGHLRALLSEEKWTIQKQEDGSIYVEADPEVFCHLLRFMRQPEVYPLFWTLTEGFDYNLYNLLEKQAVYFQVDGLADWIRKKEYQKVIKFRRSEPKTEELQSMSSYETCANEEIERYSIKRTEKVYVCPRGILSHRGHPEQCGRQCRNARGDEPYDYEEKEVIEVVSIMKSISYDPKICSAYEMEVLVSDKVIGA</sequence>
<gene>
    <name evidence="2" type="ORF">K491DRAFT_755909</name>
</gene>
<dbReference type="PANTHER" id="PTHR14499:SF136">
    <property type="entry name" value="GH08630P"/>
    <property type="match status" value="1"/>
</dbReference>
<dbReference type="PROSITE" id="PS50097">
    <property type="entry name" value="BTB"/>
    <property type="match status" value="1"/>
</dbReference>
<dbReference type="Pfam" id="PF02214">
    <property type="entry name" value="BTB_2"/>
    <property type="match status" value="1"/>
</dbReference>
<dbReference type="GO" id="GO:0051260">
    <property type="term" value="P:protein homooligomerization"/>
    <property type="evidence" value="ECO:0007669"/>
    <property type="project" value="InterPro"/>
</dbReference>
<dbReference type="Gene3D" id="3.30.710.10">
    <property type="entry name" value="Potassium Channel Kv1.1, Chain A"/>
    <property type="match status" value="1"/>
</dbReference>
<dbReference type="InterPro" id="IPR003131">
    <property type="entry name" value="T1-type_BTB"/>
</dbReference>
<name>A0A6A6TIS9_9PLEO</name>
<dbReference type="SUPFAM" id="SSF54695">
    <property type="entry name" value="POZ domain"/>
    <property type="match status" value="1"/>
</dbReference>
<dbReference type="OrthoDB" id="2414723at2759"/>
<dbReference type="AlphaFoldDB" id="A0A6A6TIS9"/>
<keyword evidence="3" id="KW-1185">Reference proteome</keyword>
<evidence type="ECO:0000313" key="3">
    <source>
        <dbReference type="Proteomes" id="UP000799324"/>
    </source>
</evidence>
<dbReference type="CDD" id="cd18316">
    <property type="entry name" value="BTB_POZ_KCTD-like"/>
    <property type="match status" value="1"/>
</dbReference>
<reference evidence="2" key="1">
    <citation type="journal article" date="2020" name="Stud. Mycol.">
        <title>101 Dothideomycetes genomes: a test case for predicting lifestyles and emergence of pathogens.</title>
        <authorList>
            <person name="Haridas S."/>
            <person name="Albert R."/>
            <person name="Binder M."/>
            <person name="Bloem J."/>
            <person name="Labutti K."/>
            <person name="Salamov A."/>
            <person name="Andreopoulos B."/>
            <person name="Baker S."/>
            <person name="Barry K."/>
            <person name="Bills G."/>
            <person name="Bluhm B."/>
            <person name="Cannon C."/>
            <person name="Castanera R."/>
            <person name="Culley D."/>
            <person name="Daum C."/>
            <person name="Ezra D."/>
            <person name="Gonzalez J."/>
            <person name="Henrissat B."/>
            <person name="Kuo A."/>
            <person name="Liang C."/>
            <person name="Lipzen A."/>
            <person name="Lutzoni F."/>
            <person name="Magnuson J."/>
            <person name="Mondo S."/>
            <person name="Nolan M."/>
            <person name="Ohm R."/>
            <person name="Pangilinan J."/>
            <person name="Park H.-J."/>
            <person name="Ramirez L."/>
            <person name="Alfaro M."/>
            <person name="Sun H."/>
            <person name="Tritt A."/>
            <person name="Yoshinaga Y."/>
            <person name="Zwiers L.-H."/>
            <person name="Turgeon B."/>
            <person name="Goodwin S."/>
            <person name="Spatafora J."/>
            <person name="Crous P."/>
            <person name="Grigoriev I."/>
        </authorList>
    </citation>
    <scope>NUCLEOTIDE SEQUENCE</scope>
    <source>
        <strain evidence="2">CBS 122681</strain>
    </source>
</reference>
<dbReference type="SMART" id="SM00225">
    <property type="entry name" value="BTB"/>
    <property type="match status" value="1"/>
</dbReference>
<evidence type="ECO:0000259" key="1">
    <source>
        <dbReference type="PROSITE" id="PS50097"/>
    </source>
</evidence>